<evidence type="ECO:0000256" key="1">
    <source>
        <dbReference type="SAM" id="MobiDB-lite"/>
    </source>
</evidence>
<gene>
    <name evidence="2" type="ORF">O7A60_25025</name>
</gene>
<sequence>MNKLRQGQGAKSERSPGGEKTKVSKAAKSFMTLVDCFSYQQGPRTQPRGLTNFTFFAGAGFSKSWDPKAPVGSQLFTLKSTVIQKVADVGALSRMFGLNGMDEINPEQLRQIVYQIDMYDKYPDVRFPVRG</sequence>
<reference evidence="2 3" key="1">
    <citation type="submission" date="2022-12" db="EMBL/GenBank/DDBJ databases">
        <authorList>
            <person name="Muema E."/>
        </authorList>
    </citation>
    <scope>NUCLEOTIDE SEQUENCE [LARGE SCALE GENOMIC DNA]</scope>
    <source>
        <strain evidence="3">1326</strain>
    </source>
</reference>
<protein>
    <submittedName>
        <fullName evidence="2">Uncharacterized protein</fullName>
    </submittedName>
</protein>
<dbReference type="RefSeq" id="WP_337108444.1">
    <property type="nucleotide sequence ID" value="NZ_JAPYKS010000021.1"/>
</dbReference>
<dbReference type="EMBL" id="JAPYKS010000021">
    <property type="protein sequence ID" value="MEI9412004.1"/>
    <property type="molecule type" value="Genomic_DNA"/>
</dbReference>
<feature type="compositionally biased region" description="Basic and acidic residues" evidence="1">
    <location>
        <begin position="11"/>
        <end position="22"/>
    </location>
</feature>
<evidence type="ECO:0000313" key="2">
    <source>
        <dbReference type="EMBL" id="MEI9412004.1"/>
    </source>
</evidence>
<keyword evidence="3" id="KW-1185">Reference proteome</keyword>
<accession>A0ABU8L208</accession>
<name>A0ABU8L208_9HYPH</name>
<comment type="caution">
    <text evidence="2">The sequence shown here is derived from an EMBL/GenBank/DDBJ whole genome shotgun (WGS) entry which is preliminary data.</text>
</comment>
<organism evidence="2 3">
    <name type="scientific">Mesorhizobium salmacidum</name>
    <dbReference type="NCBI Taxonomy" id="3015171"/>
    <lineage>
        <taxon>Bacteria</taxon>
        <taxon>Pseudomonadati</taxon>
        <taxon>Pseudomonadota</taxon>
        <taxon>Alphaproteobacteria</taxon>
        <taxon>Hyphomicrobiales</taxon>
        <taxon>Phyllobacteriaceae</taxon>
        <taxon>Mesorhizobium</taxon>
    </lineage>
</organism>
<dbReference type="Proteomes" id="UP001387293">
    <property type="component" value="Unassembled WGS sequence"/>
</dbReference>
<evidence type="ECO:0000313" key="3">
    <source>
        <dbReference type="Proteomes" id="UP001387293"/>
    </source>
</evidence>
<proteinExistence type="predicted"/>
<feature type="region of interest" description="Disordered" evidence="1">
    <location>
        <begin position="1"/>
        <end position="24"/>
    </location>
</feature>